<proteinExistence type="predicted"/>
<dbReference type="AlphaFoldDB" id="A0A8J3NCX9"/>
<dbReference type="Proteomes" id="UP000612808">
    <property type="component" value="Unassembled WGS sequence"/>
</dbReference>
<keyword evidence="2" id="KW-1185">Reference proteome</keyword>
<organism evidence="1 2">
    <name type="scientific">Actinocatenispora rupis</name>
    <dbReference type="NCBI Taxonomy" id="519421"/>
    <lineage>
        <taxon>Bacteria</taxon>
        <taxon>Bacillati</taxon>
        <taxon>Actinomycetota</taxon>
        <taxon>Actinomycetes</taxon>
        <taxon>Micromonosporales</taxon>
        <taxon>Micromonosporaceae</taxon>
        <taxon>Actinocatenispora</taxon>
    </lineage>
</organism>
<sequence length="57" mass="6172">MTRHRVCRERLSAHPDDRDCHAAADSPLSMSGYNNRKAAAIVAILRRAGLRPAAGST</sequence>
<reference evidence="1" key="1">
    <citation type="submission" date="2021-01" db="EMBL/GenBank/DDBJ databases">
        <title>Whole genome shotgun sequence of Actinocatenispora rupis NBRC 107355.</title>
        <authorList>
            <person name="Komaki H."/>
            <person name="Tamura T."/>
        </authorList>
    </citation>
    <scope>NUCLEOTIDE SEQUENCE</scope>
    <source>
        <strain evidence="1">NBRC 107355</strain>
    </source>
</reference>
<gene>
    <name evidence="1" type="ORF">Aru02nite_31660</name>
</gene>
<dbReference type="RefSeq" id="WP_203658253.1">
    <property type="nucleotide sequence ID" value="NZ_BAAAZM010000009.1"/>
</dbReference>
<name>A0A8J3NCX9_9ACTN</name>
<dbReference type="EMBL" id="BOMB01000017">
    <property type="protein sequence ID" value="GID12277.1"/>
    <property type="molecule type" value="Genomic_DNA"/>
</dbReference>
<comment type="caution">
    <text evidence="1">The sequence shown here is derived from an EMBL/GenBank/DDBJ whole genome shotgun (WGS) entry which is preliminary data.</text>
</comment>
<evidence type="ECO:0000313" key="1">
    <source>
        <dbReference type="EMBL" id="GID12277.1"/>
    </source>
</evidence>
<evidence type="ECO:0000313" key="2">
    <source>
        <dbReference type="Proteomes" id="UP000612808"/>
    </source>
</evidence>
<protein>
    <submittedName>
        <fullName evidence="1">Uncharacterized protein</fullName>
    </submittedName>
</protein>
<accession>A0A8J3NCX9</accession>